<dbReference type="Proteomes" id="UP000244978">
    <property type="component" value="Unassembled WGS sequence"/>
</dbReference>
<evidence type="ECO:0000313" key="2">
    <source>
        <dbReference type="Proteomes" id="UP000244978"/>
    </source>
</evidence>
<protein>
    <submittedName>
        <fullName evidence="1">Uncharacterized protein</fullName>
    </submittedName>
</protein>
<dbReference type="EMBL" id="QEEX01000001">
    <property type="protein sequence ID" value="PWB97594.1"/>
    <property type="molecule type" value="Genomic_DNA"/>
</dbReference>
<name>A0A2U1T133_9MICO</name>
<gene>
    <name evidence="1" type="ORF">DF220_06940</name>
</gene>
<dbReference type="RefSeq" id="WP_108518114.1">
    <property type="nucleotide sequence ID" value="NZ_CP026951.1"/>
</dbReference>
<proteinExistence type="predicted"/>
<reference evidence="2" key="1">
    <citation type="submission" date="2018-04" db="EMBL/GenBank/DDBJ databases">
        <authorList>
            <person name="Liu S."/>
            <person name="Wang Z."/>
            <person name="Li J."/>
        </authorList>
    </citation>
    <scope>NUCLEOTIDE SEQUENCE [LARGE SCALE GENOMIC DNA]</scope>
    <source>
        <strain evidence="2">S1194</strain>
    </source>
</reference>
<comment type="caution">
    <text evidence="1">The sequence shown here is derived from an EMBL/GenBank/DDBJ whole genome shotgun (WGS) entry which is preliminary data.</text>
</comment>
<organism evidence="1 2">
    <name type="scientific">Homoserinimonas hongtaonis</name>
    <dbReference type="NCBI Taxonomy" id="2079791"/>
    <lineage>
        <taxon>Bacteria</taxon>
        <taxon>Bacillati</taxon>
        <taxon>Actinomycetota</taxon>
        <taxon>Actinomycetes</taxon>
        <taxon>Micrococcales</taxon>
        <taxon>Microbacteriaceae</taxon>
        <taxon>Homoserinimonas</taxon>
    </lineage>
</organism>
<evidence type="ECO:0000313" key="1">
    <source>
        <dbReference type="EMBL" id="PWB97594.1"/>
    </source>
</evidence>
<dbReference type="KEGG" id="salc:C2138_11910"/>
<dbReference type="OrthoDB" id="3481501at2"/>
<keyword evidence="2" id="KW-1185">Reference proteome</keyword>
<dbReference type="AlphaFoldDB" id="A0A2U1T133"/>
<sequence length="247" mass="27372">MINGNAVLSIWHDIEATGQTAYVEWHVLEHMPERASIPGFVRGRRGVALDPHQSPKYVTLYEASDVEVFRSDAYLERLDNPTAWTQKIQPSFQNFVRFANEIEVQRGFGDAAYVTTARIEIDASSTVRFDDVRRQLDEVLAAVEELPLVASVALARSRDDITDYVTNEAELRPVNPQLDGIRHVAVISVDTATAEAAGAVRQLITAADFGDARVGHCSTFVIDYVVDADQVDRAPFTGTALDRRGRV</sequence>
<accession>A0A2U1T133</accession>